<dbReference type="Gene3D" id="1.10.10.1770">
    <property type="entry name" value="Gun4-like"/>
    <property type="match status" value="1"/>
</dbReference>
<reference evidence="2 3" key="1">
    <citation type="submission" date="2022-04" db="EMBL/GenBank/DDBJ databases">
        <title>Positive selection, recombination, and allopatry shape intraspecific diversity of widespread and dominant cyanobacteria.</title>
        <authorList>
            <person name="Wei J."/>
            <person name="Shu W."/>
            <person name="Hu C."/>
        </authorList>
    </citation>
    <scope>NUCLEOTIDE SEQUENCE [LARGE SCALE GENOMIC DNA]</scope>
    <source>
        <strain evidence="2 3">GB2-A5</strain>
    </source>
</reference>
<protein>
    <submittedName>
        <fullName evidence="2">GUN4 domain-containing protein</fullName>
    </submittedName>
</protein>
<dbReference type="InterPro" id="IPR008629">
    <property type="entry name" value="GUN4-like"/>
</dbReference>
<keyword evidence="3" id="KW-1185">Reference proteome</keyword>
<dbReference type="InterPro" id="IPR037215">
    <property type="entry name" value="GUN4-like_sf"/>
</dbReference>
<gene>
    <name evidence="2" type="ORF">NDI37_13185</name>
</gene>
<organism evidence="2 3">
    <name type="scientific">Funiculus sociatus GB2-A5</name>
    <dbReference type="NCBI Taxonomy" id="2933946"/>
    <lineage>
        <taxon>Bacteria</taxon>
        <taxon>Bacillati</taxon>
        <taxon>Cyanobacteriota</taxon>
        <taxon>Cyanophyceae</taxon>
        <taxon>Coleofasciculales</taxon>
        <taxon>Coleofasciculaceae</taxon>
        <taxon>Funiculus</taxon>
    </lineage>
</organism>
<proteinExistence type="predicted"/>
<name>A0ABV0JQQ6_9CYAN</name>
<evidence type="ECO:0000259" key="1">
    <source>
        <dbReference type="Pfam" id="PF05419"/>
    </source>
</evidence>
<dbReference type="SUPFAM" id="SSF140869">
    <property type="entry name" value="GUN4-like"/>
    <property type="match status" value="1"/>
</dbReference>
<feature type="domain" description="GUN4-like" evidence="1">
    <location>
        <begin position="6"/>
        <end position="142"/>
    </location>
</feature>
<dbReference type="PANTHER" id="PTHR34800">
    <property type="entry name" value="TETRAPYRROLE-BINDING PROTEIN, CHLOROPLASTIC"/>
    <property type="match status" value="1"/>
</dbReference>
<dbReference type="Pfam" id="PF05419">
    <property type="entry name" value="GUN4"/>
    <property type="match status" value="1"/>
</dbReference>
<sequence length="174" mass="20758">MNKGCEKLSILLEEQNWKEADQETARLVNNLDVRTIKELSIEKLEFIDGLWQQHSSNKFGFEAQRRVLNRAFVDSRVTPETCRNDYEPCRDNQDYQDCLAQRKKKFATYSGWFDANQWITDIDYSQYVINKPEGYLPLYGKMPVSLFQIHVLPEDKRLIPLLWQLLLYFRAWQV</sequence>
<dbReference type="RefSeq" id="WP_190421357.1">
    <property type="nucleotide sequence ID" value="NZ_JAMPKK010000026.1"/>
</dbReference>
<evidence type="ECO:0000313" key="3">
    <source>
        <dbReference type="Proteomes" id="UP001442494"/>
    </source>
</evidence>
<dbReference type="Gene3D" id="1.25.40.620">
    <property type="match status" value="1"/>
</dbReference>
<evidence type="ECO:0000313" key="2">
    <source>
        <dbReference type="EMBL" id="MEP0865419.1"/>
    </source>
</evidence>
<accession>A0ABV0JQQ6</accession>
<dbReference type="EMBL" id="JAMPKK010000026">
    <property type="protein sequence ID" value="MEP0865419.1"/>
    <property type="molecule type" value="Genomic_DNA"/>
</dbReference>
<comment type="caution">
    <text evidence="2">The sequence shown here is derived from an EMBL/GenBank/DDBJ whole genome shotgun (WGS) entry which is preliminary data.</text>
</comment>
<dbReference type="PANTHER" id="PTHR34800:SF1">
    <property type="entry name" value="TETRAPYRROLE-BINDING PROTEIN, CHLOROPLASTIC"/>
    <property type="match status" value="1"/>
</dbReference>
<dbReference type="Proteomes" id="UP001442494">
    <property type="component" value="Unassembled WGS sequence"/>
</dbReference>